<dbReference type="InterPro" id="IPR002060">
    <property type="entry name" value="Squ/phyt_synthse"/>
</dbReference>
<evidence type="ECO:0000256" key="3">
    <source>
        <dbReference type="ARBA" id="ARBA00022679"/>
    </source>
</evidence>
<keyword evidence="3 6" id="KW-0808">Transferase</keyword>
<dbReference type="OrthoDB" id="9807580at2"/>
<dbReference type="PROSITE" id="PS01045">
    <property type="entry name" value="SQUALEN_PHYTOEN_SYN_2"/>
    <property type="match status" value="1"/>
</dbReference>
<dbReference type="SUPFAM" id="SSF48576">
    <property type="entry name" value="Terpenoid synthases"/>
    <property type="match status" value="1"/>
</dbReference>
<evidence type="ECO:0000256" key="2">
    <source>
        <dbReference type="ARBA" id="ARBA00006251"/>
    </source>
</evidence>
<dbReference type="GO" id="GO:0016117">
    <property type="term" value="P:carotenoid biosynthetic process"/>
    <property type="evidence" value="ECO:0007669"/>
    <property type="project" value="UniProtKB-KW"/>
</dbReference>
<evidence type="ECO:0000313" key="7">
    <source>
        <dbReference type="Proteomes" id="UP000007100"/>
    </source>
</evidence>
<sequence>MRSSDPDIAACAARLRRGSVSFHAASRLLPAEVRAAATALYAFCREADDAVDLAADKQAGVAAISARLEAICRGVRLDDPVDRAFAATIARHGIPHALPEALIEGLAWDAAGRRYATLAELRAYAARVAGSVGVMMAMLMGARDEASLAAACDLGLAMQLTNIARDVGEDAAERRLYLPLDWLDEAGLEPERFLARPAFTPALAQVIGRLLEEAERRYAAAGRGIAALPLACRPGIAAARRIYREIGRLLAANGLDSVSTRTRVSSRRKLGLAALSLADAATAGLWAPLAASPPPCPEMRFLIEAAASGGETVGAAARVILLIDRLEREERAARMIAAGARRPLVCGAAEPA</sequence>
<organism evidence="6 7">
    <name type="scientific">Acidiphilium multivorum (strain DSM 11245 / JCM 8867 / NBRC 100883 / AIU 301)</name>
    <dbReference type="NCBI Taxonomy" id="926570"/>
    <lineage>
        <taxon>Bacteria</taxon>
        <taxon>Pseudomonadati</taxon>
        <taxon>Pseudomonadota</taxon>
        <taxon>Alphaproteobacteria</taxon>
        <taxon>Acetobacterales</taxon>
        <taxon>Acidocellaceae</taxon>
        <taxon>Acidiphilium</taxon>
    </lineage>
</organism>
<dbReference type="SFLD" id="SFLDS00005">
    <property type="entry name" value="Isoprenoid_Synthase_Type_I"/>
    <property type="match status" value="1"/>
</dbReference>
<comment type="similarity">
    <text evidence="2">Belongs to the phytoene/squalene synthase family.</text>
</comment>
<dbReference type="GO" id="GO:0004311">
    <property type="term" value="F:geranylgeranyl diphosphate synthase activity"/>
    <property type="evidence" value="ECO:0007669"/>
    <property type="project" value="InterPro"/>
</dbReference>
<dbReference type="InterPro" id="IPR019845">
    <property type="entry name" value="Squalene/phytoene_synthase_CS"/>
</dbReference>
<dbReference type="PANTHER" id="PTHR31480">
    <property type="entry name" value="BIFUNCTIONAL LYCOPENE CYCLASE/PHYTOENE SYNTHASE"/>
    <property type="match status" value="1"/>
</dbReference>
<protein>
    <submittedName>
        <fullName evidence="6">Phytoene synthase</fullName>
        <ecNumber evidence="6">2.5.1.32</ecNumber>
    </submittedName>
</protein>
<dbReference type="Gene3D" id="1.10.600.10">
    <property type="entry name" value="Farnesyl Diphosphate Synthase"/>
    <property type="match status" value="1"/>
</dbReference>
<keyword evidence="7" id="KW-1185">Reference proteome</keyword>
<evidence type="ECO:0000256" key="5">
    <source>
        <dbReference type="ARBA" id="ARBA00053028"/>
    </source>
</evidence>
<comment type="cofactor">
    <cofactor evidence="5">
        <name>ATP</name>
        <dbReference type="ChEBI" id="CHEBI:30616"/>
    </cofactor>
</comment>
<dbReference type="SFLD" id="SFLDG01018">
    <property type="entry name" value="Squalene/Phytoene_Synthase_Lik"/>
    <property type="match status" value="1"/>
</dbReference>
<dbReference type="SFLD" id="SFLDG01212">
    <property type="entry name" value="Phytoene_synthase_like"/>
    <property type="match status" value="1"/>
</dbReference>
<dbReference type="InterPro" id="IPR008949">
    <property type="entry name" value="Isoprenoid_synthase_dom_sf"/>
</dbReference>
<dbReference type="Pfam" id="PF00494">
    <property type="entry name" value="SQS_PSY"/>
    <property type="match status" value="1"/>
</dbReference>
<evidence type="ECO:0000256" key="1">
    <source>
        <dbReference type="ARBA" id="ARBA00004684"/>
    </source>
</evidence>
<gene>
    <name evidence="6" type="primary">crtB</name>
    <name evidence="6" type="ordered locus">ACMV_18850</name>
</gene>
<evidence type="ECO:0000256" key="4">
    <source>
        <dbReference type="ARBA" id="ARBA00022746"/>
    </source>
</evidence>
<proteinExistence type="inferred from homology"/>
<name>F0IZM2_ACIMA</name>
<evidence type="ECO:0000313" key="6">
    <source>
        <dbReference type="EMBL" id="BAJ81232.1"/>
    </source>
</evidence>
<dbReference type="GO" id="GO:0051996">
    <property type="term" value="F:squalene synthase [NAD(P)H] activity"/>
    <property type="evidence" value="ECO:0007669"/>
    <property type="project" value="InterPro"/>
</dbReference>
<dbReference type="Proteomes" id="UP000007100">
    <property type="component" value="Chromosome"/>
</dbReference>
<dbReference type="FunFam" id="1.10.600.10:FF:000020">
    <property type="entry name" value="Phytoene synthase"/>
    <property type="match status" value="1"/>
</dbReference>
<comment type="pathway">
    <text evidence="1">Carotenoid biosynthesis; phytoene biosynthesis.</text>
</comment>
<dbReference type="EC" id="2.5.1.32" evidence="6"/>
<dbReference type="KEGG" id="amv:ACMV_18850"/>
<dbReference type="InterPro" id="IPR033904">
    <property type="entry name" value="Trans_IPPS_HH"/>
</dbReference>
<dbReference type="InterPro" id="IPR044843">
    <property type="entry name" value="Trans_IPPS_bact-type"/>
</dbReference>
<reference evidence="6 7" key="1">
    <citation type="submission" date="2010-12" db="EMBL/GenBank/DDBJ databases">
        <title>Whole genome sequence of Acidiphilium multivorum AIU301.</title>
        <authorList>
            <person name="Narita-Yamada S."/>
            <person name="Nakamura S."/>
            <person name="Ito N."/>
            <person name="Takarada H."/>
            <person name="Katano Y."/>
            <person name="Nakazawa H."/>
            <person name="Hosoyama A."/>
            <person name="Yamada R."/>
            <person name="Fujita N."/>
        </authorList>
    </citation>
    <scope>NUCLEOTIDE SEQUENCE [LARGE SCALE GENOMIC DNA]</scope>
    <source>
        <strain evidence="7">DSM 11245 / JCM 8867 / AIU301</strain>
    </source>
</reference>
<dbReference type="HOGENOM" id="CLU_037269_1_0_5"/>
<dbReference type="CDD" id="cd00683">
    <property type="entry name" value="Trans_IPPS_HH"/>
    <property type="match status" value="1"/>
</dbReference>
<dbReference type="EMBL" id="AP012035">
    <property type="protein sequence ID" value="BAJ81232.1"/>
    <property type="molecule type" value="Genomic_DNA"/>
</dbReference>
<dbReference type="AlphaFoldDB" id="F0IZM2"/>
<keyword evidence="4" id="KW-0125">Carotenoid biosynthesis</keyword>
<accession>F0IZM2</accession>